<proteinExistence type="predicted"/>
<accession>L8FQ50</accession>
<feature type="region of interest" description="Disordered" evidence="2">
    <location>
        <begin position="109"/>
        <end position="151"/>
    </location>
</feature>
<name>L8FQ50_PSED2</name>
<evidence type="ECO:0000313" key="4">
    <source>
        <dbReference type="Proteomes" id="UP000011064"/>
    </source>
</evidence>
<sequence>MYGDLGRGLGQLTELDLRTARWQVEDSRKRASRRQARLQFGGELRAARAHELRAEKAELKARKLAATEARVARQAINRARNQLKRAGIEARKEERARKNMLTQLYEEGLPIPPELELPIPDPEHPQSESEGQFEGESERGSERGSEEVIVL</sequence>
<feature type="coiled-coil region" evidence="1">
    <location>
        <begin position="47"/>
        <end position="96"/>
    </location>
</feature>
<feature type="compositionally biased region" description="Basic and acidic residues" evidence="2">
    <location>
        <begin position="136"/>
        <end position="151"/>
    </location>
</feature>
<protein>
    <submittedName>
        <fullName evidence="3">Uncharacterized protein</fullName>
    </submittedName>
</protein>
<dbReference type="HOGENOM" id="CLU_112995_1_0_1"/>
<dbReference type="OrthoDB" id="3443154at2759"/>
<keyword evidence="4" id="KW-1185">Reference proteome</keyword>
<evidence type="ECO:0000256" key="2">
    <source>
        <dbReference type="SAM" id="MobiDB-lite"/>
    </source>
</evidence>
<reference evidence="4" key="1">
    <citation type="submission" date="2010-09" db="EMBL/GenBank/DDBJ databases">
        <title>The genome sequence of Geomyces destructans 20631-21.</title>
        <authorList>
            <consortium name="The Broad Institute Genome Sequencing Platform"/>
            <person name="Cuomo C.A."/>
            <person name="Blehert D.S."/>
            <person name="Lorch J.M."/>
            <person name="Young S.K."/>
            <person name="Zeng Q."/>
            <person name="Gargeya S."/>
            <person name="Fitzgerald M."/>
            <person name="Haas B."/>
            <person name="Abouelleil A."/>
            <person name="Alvarado L."/>
            <person name="Arachchi H.M."/>
            <person name="Berlin A."/>
            <person name="Brown A."/>
            <person name="Chapman S.B."/>
            <person name="Chen Z."/>
            <person name="Dunbar C."/>
            <person name="Freedman E."/>
            <person name="Gearin G."/>
            <person name="Gellesch M."/>
            <person name="Goldberg J."/>
            <person name="Griggs A."/>
            <person name="Gujja S."/>
            <person name="Heiman D."/>
            <person name="Howarth C."/>
            <person name="Larson L."/>
            <person name="Lui A."/>
            <person name="MacDonald P.J.P."/>
            <person name="Montmayeur A."/>
            <person name="Murphy C."/>
            <person name="Neiman D."/>
            <person name="Pearson M."/>
            <person name="Priest M."/>
            <person name="Roberts A."/>
            <person name="Saif S."/>
            <person name="Shea T."/>
            <person name="Shenoy N."/>
            <person name="Sisk P."/>
            <person name="Stolte C."/>
            <person name="Sykes S."/>
            <person name="Wortman J."/>
            <person name="Nusbaum C."/>
            <person name="Birren B."/>
        </authorList>
    </citation>
    <scope>NUCLEOTIDE SEQUENCE [LARGE SCALE GENOMIC DNA]</scope>
    <source>
        <strain evidence="4">ATCC MYA-4855 / 20631-21</strain>
    </source>
</reference>
<keyword evidence="1" id="KW-0175">Coiled coil</keyword>
<dbReference type="Proteomes" id="UP000011064">
    <property type="component" value="Unassembled WGS sequence"/>
</dbReference>
<dbReference type="EMBL" id="GL573290">
    <property type="protein sequence ID" value="ELR02649.1"/>
    <property type="molecule type" value="Genomic_DNA"/>
</dbReference>
<organism evidence="3 4">
    <name type="scientific">Pseudogymnoascus destructans (strain ATCC MYA-4855 / 20631-21)</name>
    <name type="common">Bat white-nose syndrome fungus</name>
    <name type="synonym">Geomyces destructans</name>
    <dbReference type="NCBI Taxonomy" id="658429"/>
    <lineage>
        <taxon>Eukaryota</taxon>
        <taxon>Fungi</taxon>
        <taxon>Dikarya</taxon>
        <taxon>Ascomycota</taxon>
        <taxon>Pezizomycotina</taxon>
        <taxon>Leotiomycetes</taxon>
        <taxon>Thelebolales</taxon>
        <taxon>Thelebolaceae</taxon>
        <taxon>Pseudogymnoascus</taxon>
    </lineage>
</organism>
<dbReference type="InParanoid" id="L8FQ50"/>
<dbReference type="VEuPathDB" id="FungiDB:GMDG_05610"/>
<evidence type="ECO:0000256" key="1">
    <source>
        <dbReference type="SAM" id="Coils"/>
    </source>
</evidence>
<evidence type="ECO:0000313" key="3">
    <source>
        <dbReference type="EMBL" id="ELR02649.1"/>
    </source>
</evidence>
<gene>
    <name evidence="3" type="ORF">GMDG_05610</name>
</gene>
<dbReference type="AlphaFoldDB" id="L8FQ50"/>